<dbReference type="RefSeq" id="WP_105306446.1">
    <property type="nucleotide sequence ID" value="NZ_PIPS01000002.1"/>
</dbReference>
<evidence type="ECO:0000313" key="2">
    <source>
        <dbReference type="Proteomes" id="UP000286680"/>
    </source>
</evidence>
<keyword evidence="2" id="KW-1185">Reference proteome</keyword>
<gene>
    <name evidence="1" type="ORF">CWE23_09145</name>
</gene>
<dbReference type="AlphaFoldDB" id="A0AA94EEK7"/>
<evidence type="ECO:0008006" key="3">
    <source>
        <dbReference type="Google" id="ProtNLM"/>
    </source>
</evidence>
<name>A0AA94EEK7_9GAMM</name>
<sequence length="118" mass="13432">MTSPLHLAHRFNDPQTLAQSTLHRFEQLVIFVPLSPGHQVPAMGTRLSLTLTLPDCSTPSSTVTAQVCCWLNPRNNPDNRWLGLLIHEDNDNDIEARIRRLTHDYQTEYGKLIGSIFR</sequence>
<reference evidence="2" key="1">
    <citation type="journal article" date="2018" name="Front. Microbiol.">
        <title>Genome-Based Analysis Reveals the Taxonomy and Diversity of the Family Idiomarinaceae.</title>
        <authorList>
            <person name="Liu Y."/>
            <person name="Lai Q."/>
            <person name="Shao Z."/>
        </authorList>
    </citation>
    <scope>NUCLEOTIDE SEQUENCE [LARGE SCALE GENOMIC DNA]</scope>
    <source>
        <strain evidence="2">SN-14</strain>
    </source>
</reference>
<dbReference type="Proteomes" id="UP000286680">
    <property type="component" value="Unassembled WGS sequence"/>
</dbReference>
<dbReference type="Gene3D" id="2.40.10.220">
    <property type="entry name" value="predicted glycosyltransferase like domains"/>
    <property type="match status" value="1"/>
</dbReference>
<protein>
    <recommendedName>
        <fullName evidence="3">PilZ domain-containing protein</fullName>
    </recommendedName>
</protein>
<accession>A0AA94EEK7</accession>
<comment type="caution">
    <text evidence="1">The sequence shown here is derived from an EMBL/GenBank/DDBJ whole genome shotgun (WGS) entry which is preliminary data.</text>
</comment>
<dbReference type="EMBL" id="PIPS01000002">
    <property type="protein sequence ID" value="RUO43497.1"/>
    <property type="molecule type" value="Genomic_DNA"/>
</dbReference>
<organism evidence="1 2">
    <name type="scientific">Idiomarina aquatica</name>
    <dbReference type="NCBI Taxonomy" id="1327752"/>
    <lineage>
        <taxon>Bacteria</taxon>
        <taxon>Pseudomonadati</taxon>
        <taxon>Pseudomonadota</taxon>
        <taxon>Gammaproteobacteria</taxon>
        <taxon>Alteromonadales</taxon>
        <taxon>Idiomarinaceae</taxon>
        <taxon>Idiomarina</taxon>
    </lineage>
</organism>
<evidence type="ECO:0000313" key="1">
    <source>
        <dbReference type="EMBL" id="RUO43497.1"/>
    </source>
</evidence>
<proteinExistence type="predicted"/>